<accession>A0ABS0HAX5</accession>
<dbReference type="Proteomes" id="UP000638560">
    <property type="component" value="Unassembled WGS sequence"/>
</dbReference>
<dbReference type="RefSeq" id="WP_196206764.1">
    <property type="nucleotide sequence ID" value="NZ_JADPUN010000422.1"/>
</dbReference>
<reference evidence="1 2" key="1">
    <citation type="submission" date="2020-11" db="EMBL/GenBank/DDBJ databases">
        <title>A novel isolate from a Black sea contaminated sediment with potential to produce alkanes: Plantactinospora alkalitolerans sp. nov.</title>
        <authorList>
            <person name="Carro L."/>
            <person name="Veyisoglu A."/>
            <person name="Guven K."/>
            <person name="Schumann P."/>
            <person name="Klenk H.-P."/>
            <person name="Sahin N."/>
        </authorList>
    </citation>
    <scope>NUCLEOTIDE SEQUENCE [LARGE SCALE GENOMIC DNA]</scope>
    <source>
        <strain evidence="1 2">S1510</strain>
    </source>
</reference>
<organism evidence="1 2">
    <name type="scientific">Plantactinospora alkalitolerans</name>
    <dbReference type="NCBI Taxonomy" id="2789879"/>
    <lineage>
        <taxon>Bacteria</taxon>
        <taxon>Bacillati</taxon>
        <taxon>Actinomycetota</taxon>
        <taxon>Actinomycetes</taxon>
        <taxon>Micromonosporales</taxon>
        <taxon>Micromonosporaceae</taxon>
        <taxon>Plantactinospora</taxon>
    </lineage>
</organism>
<evidence type="ECO:0000313" key="1">
    <source>
        <dbReference type="EMBL" id="MBF9135309.1"/>
    </source>
</evidence>
<name>A0ABS0HAX5_9ACTN</name>
<protein>
    <submittedName>
        <fullName evidence="1">Uncharacterized protein</fullName>
    </submittedName>
</protein>
<evidence type="ECO:0000313" key="2">
    <source>
        <dbReference type="Proteomes" id="UP000638560"/>
    </source>
</evidence>
<comment type="caution">
    <text evidence="1">The sequence shown here is derived from an EMBL/GenBank/DDBJ whole genome shotgun (WGS) entry which is preliminary data.</text>
</comment>
<gene>
    <name evidence="1" type="ORF">I0C86_41400</name>
</gene>
<dbReference type="EMBL" id="JADPUN010000422">
    <property type="protein sequence ID" value="MBF9135309.1"/>
    <property type="molecule type" value="Genomic_DNA"/>
</dbReference>
<sequence>MIYSDKPYGPRIRLPLRRRQPGAQPEQNYEMVWAVMKEFPEHDVDQVLEEARQRGATFTREFVQAAMQV</sequence>
<proteinExistence type="predicted"/>
<keyword evidence="2" id="KW-1185">Reference proteome</keyword>